<accession>A0A183IPW3</accession>
<sequence>MRWSPPVVAGHNPAPSPLLLTIVLFHGLLVSVVTDVVFGRWSASSVPDCAPCGDQCSGMPKCYQVSVEDCRCCWMCERGPQQVCGRNGSWLGICIPGMACVPMTTATTTTITSHSHAITTTISSDSIGTCQNIPQNCTNAETVSGRVFQTFFVGSVSLHKNINSLEGRGMTTKKVSLSTAAAAASSLAPANDELCLMATVTSNERSTGWGVDGWPVVIQTTTYVAAAVVVC</sequence>
<dbReference type="AlphaFoldDB" id="A0A183IPW3"/>
<feature type="chain" id="PRO_5043140139" evidence="1">
    <location>
        <begin position="35"/>
        <end position="231"/>
    </location>
</feature>
<gene>
    <name evidence="2" type="ORF">SBAD_LOCUS5662</name>
</gene>
<proteinExistence type="predicted"/>
<reference evidence="4" key="1">
    <citation type="submission" date="2016-06" db="UniProtKB">
        <authorList>
            <consortium name="WormBaseParasite"/>
        </authorList>
    </citation>
    <scope>IDENTIFICATION</scope>
</reference>
<keyword evidence="3" id="KW-1185">Reference proteome</keyword>
<keyword evidence="1" id="KW-0732">Signal</keyword>
<dbReference type="EMBL" id="UZAM01009151">
    <property type="protein sequence ID" value="VDP07925.1"/>
    <property type="molecule type" value="Genomic_DNA"/>
</dbReference>
<dbReference type="Gene3D" id="4.10.40.20">
    <property type="match status" value="1"/>
</dbReference>
<evidence type="ECO:0000313" key="2">
    <source>
        <dbReference type="EMBL" id="VDP07925.1"/>
    </source>
</evidence>
<dbReference type="Proteomes" id="UP000270296">
    <property type="component" value="Unassembled WGS sequence"/>
</dbReference>
<reference evidence="2 3" key="2">
    <citation type="submission" date="2018-11" db="EMBL/GenBank/DDBJ databases">
        <authorList>
            <consortium name="Pathogen Informatics"/>
        </authorList>
    </citation>
    <scope>NUCLEOTIDE SEQUENCE [LARGE SCALE GENOMIC DNA]</scope>
</reference>
<name>A0A183IPW3_9BILA</name>
<protein>
    <submittedName>
        <fullName evidence="4">IGFBP N-terminal domain-containing protein</fullName>
    </submittedName>
</protein>
<evidence type="ECO:0000256" key="1">
    <source>
        <dbReference type="SAM" id="SignalP"/>
    </source>
</evidence>
<evidence type="ECO:0000313" key="3">
    <source>
        <dbReference type="Proteomes" id="UP000270296"/>
    </source>
</evidence>
<dbReference type="WBParaSite" id="SBAD_0000588501-mRNA-1">
    <property type="protein sequence ID" value="SBAD_0000588501-mRNA-1"/>
    <property type="gene ID" value="SBAD_0000588501"/>
</dbReference>
<organism evidence="4">
    <name type="scientific">Soboliphyme baturini</name>
    <dbReference type="NCBI Taxonomy" id="241478"/>
    <lineage>
        <taxon>Eukaryota</taxon>
        <taxon>Metazoa</taxon>
        <taxon>Ecdysozoa</taxon>
        <taxon>Nematoda</taxon>
        <taxon>Enoplea</taxon>
        <taxon>Dorylaimia</taxon>
        <taxon>Dioctophymatida</taxon>
        <taxon>Dioctophymatoidea</taxon>
        <taxon>Soboliphymatidae</taxon>
        <taxon>Soboliphyme</taxon>
    </lineage>
</organism>
<evidence type="ECO:0000313" key="4">
    <source>
        <dbReference type="WBParaSite" id="SBAD_0000588501-mRNA-1"/>
    </source>
</evidence>
<feature type="signal peptide" evidence="1">
    <location>
        <begin position="1"/>
        <end position="34"/>
    </location>
</feature>